<dbReference type="Gene3D" id="3.40.140.10">
    <property type="entry name" value="Cytidine Deaminase, domain 2"/>
    <property type="match status" value="1"/>
</dbReference>
<dbReference type="Pfam" id="PF14421">
    <property type="entry name" value="LmjF365940-deam"/>
    <property type="match status" value="1"/>
</dbReference>
<reference evidence="10" key="1">
    <citation type="submission" date="2021-01" db="EMBL/GenBank/DDBJ databases">
        <authorList>
            <person name="Corre E."/>
            <person name="Pelletier E."/>
            <person name="Niang G."/>
            <person name="Scheremetjew M."/>
            <person name="Finn R."/>
            <person name="Kale V."/>
            <person name="Holt S."/>
            <person name="Cochrane G."/>
            <person name="Meng A."/>
            <person name="Brown T."/>
            <person name="Cohen L."/>
        </authorList>
    </citation>
    <scope>NUCLEOTIDE SEQUENCE</scope>
    <source>
        <strain evidence="10">CCMP3105</strain>
    </source>
</reference>
<evidence type="ECO:0008006" key="11">
    <source>
        <dbReference type="Google" id="ProtNLM"/>
    </source>
</evidence>
<keyword evidence="6" id="KW-0594">Phospholipid biosynthesis</keyword>
<dbReference type="GO" id="GO:0004306">
    <property type="term" value="F:ethanolamine-phosphate cytidylyltransferase activity"/>
    <property type="evidence" value="ECO:0007669"/>
    <property type="project" value="InterPro"/>
</dbReference>
<dbReference type="GO" id="GO:0005737">
    <property type="term" value="C:cytoplasm"/>
    <property type="evidence" value="ECO:0007669"/>
    <property type="project" value="TreeGrafter"/>
</dbReference>
<keyword evidence="3" id="KW-0808">Transferase</keyword>
<dbReference type="InterPro" id="IPR032723">
    <property type="entry name" value="Deaminase_LmjF365940"/>
</dbReference>
<evidence type="ECO:0000256" key="9">
    <source>
        <dbReference type="SAM" id="MobiDB-lite"/>
    </source>
</evidence>
<keyword evidence="5" id="KW-0443">Lipid metabolism</keyword>
<accession>A0A7S4QPM2</accession>
<feature type="region of interest" description="Disordered" evidence="9">
    <location>
        <begin position="1"/>
        <end position="32"/>
    </location>
</feature>
<evidence type="ECO:0000256" key="3">
    <source>
        <dbReference type="ARBA" id="ARBA00022679"/>
    </source>
</evidence>
<evidence type="ECO:0000256" key="8">
    <source>
        <dbReference type="ARBA" id="ARBA00025707"/>
    </source>
</evidence>
<dbReference type="CDD" id="cd01283">
    <property type="entry name" value="cytidine_deaminase"/>
    <property type="match status" value="1"/>
</dbReference>
<dbReference type="InterPro" id="IPR044608">
    <property type="entry name" value="Ect1/PCYT2"/>
</dbReference>
<feature type="region of interest" description="Disordered" evidence="9">
    <location>
        <begin position="220"/>
        <end position="241"/>
    </location>
</feature>
<dbReference type="Gene3D" id="3.40.50.620">
    <property type="entry name" value="HUPs"/>
    <property type="match status" value="1"/>
</dbReference>
<protein>
    <recommendedName>
        <fullName evidence="11">CMP/dCMP-type deaminase domain-containing protein</fullName>
    </recommendedName>
</protein>
<keyword evidence="4" id="KW-0548">Nucleotidyltransferase</keyword>
<evidence type="ECO:0000256" key="7">
    <source>
        <dbReference type="ARBA" id="ARBA00023264"/>
    </source>
</evidence>
<evidence type="ECO:0000256" key="6">
    <source>
        <dbReference type="ARBA" id="ARBA00023209"/>
    </source>
</evidence>
<proteinExistence type="inferred from homology"/>
<gene>
    <name evidence="10" type="ORF">AMON00008_LOCUS22758</name>
</gene>
<feature type="compositionally biased region" description="Basic and acidic residues" evidence="9">
    <location>
        <begin position="1"/>
        <end position="10"/>
    </location>
</feature>
<evidence type="ECO:0000256" key="1">
    <source>
        <dbReference type="ARBA" id="ARBA00010101"/>
    </source>
</evidence>
<dbReference type="SUPFAM" id="SSF53927">
    <property type="entry name" value="Cytidine deaminase-like"/>
    <property type="match status" value="1"/>
</dbReference>
<evidence type="ECO:0000256" key="4">
    <source>
        <dbReference type="ARBA" id="ARBA00022695"/>
    </source>
</evidence>
<feature type="compositionally biased region" description="Basic and acidic residues" evidence="9">
    <location>
        <begin position="21"/>
        <end position="32"/>
    </location>
</feature>
<comment type="pathway">
    <text evidence="8">Phospholipid metabolism.</text>
</comment>
<comment type="similarity">
    <text evidence="1">Belongs to the cytidylyltransferase family.</text>
</comment>
<dbReference type="InterPro" id="IPR016193">
    <property type="entry name" value="Cytidine_deaminase-like"/>
</dbReference>
<dbReference type="InterPro" id="IPR014729">
    <property type="entry name" value="Rossmann-like_a/b/a_fold"/>
</dbReference>
<evidence type="ECO:0000256" key="5">
    <source>
        <dbReference type="ARBA" id="ARBA00023098"/>
    </source>
</evidence>
<dbReference type="PANTHER" id="PTHR45780">
    <property type="entry name" value="ETHANOLAMINE-PHOSPHATE CYTIDYLYLTRANSFERASE"/>
    <property type="match status" value="1"/>
</dbReference>
<dbReference type="PANTHER" id="PTHR45780:SF2">
    <property type="entry name" value="ETHANOLAMINE-PHOSPHATE CYTIDYLYLTRANSFERASE"/>
    <property type="match status" value="1"/>
</dbReference>
<keyword evidence="2" id="KW-0444">Lipid biosynthesis</keyword>
<dbReference type="SUPFAM" id="SSF52374">
    <property type="entry name" value="Nucleotidylyl transferase"/>
    <property type="match status" value="1"/>
</dbReference>
<sequence>MESDPKKEAALDSGSPGGADPKSEPDAEPDSEHKEFLCGYVQDHAEHREFVNKLRNIHTGTPESGHFWTLDNVEAGSAMLLSLEELKQYFADWRSSDQDQDPFWHRKSHQVVLATVVCRRADGTLGVYRGMNTEVSLPAGSLCAERAGVARAASEFQAARDIEAVAVLDPKDKINPLWPCEVCQSWLAKLRDQNLAIQVIAVSSSTCESFLVRVNGHILPPPRPTRQPTSDLASKTERAEGTEEWPWEAEHLVYVDGSWASLNTLQRHLLKAAKARGSHLLVGVHSDETLREQSAAAPAEDFQTRLERILDDRHVSSVLKDAPWCISADMLISLGVRTVVTCSRSETGDRCKDDQTPGVYDAARARGILEVIPLSDLS</sequence>
<dbReference type="EMBL" id="HBNR01033152">
    <property type="protein sequence ID" value="CAE4588077.1"/>
    <property type="molecule type" value="Transcribed_RNA"/>
</dbReference>
<dbReference type="AlphaFoldDB" id="A0A7S4QPM2"/>
<keyword evidence="7" id="KW-1208">Phospholipid metabolism</keyword>
<evidence type="ECO:0000256" key="2">
    <source>
        <dbReference type="ARBA" id="ARBA00022516"/>
    </source>
</evidence>
<dbReference type="GO" id="GO:0006646">
    <property type="term" value="P:phosphatidylethanolamine biosynthetic process"/>
    <property type="evidence" value="ECO:0007669"/>
    <property type="project" value="InterPro"/>
</dbReference>
<name>A0A7S4QPM2_9DINO</name>
<evidence type="ECO:0000313" key="10">
    <source>
        <dbReference type="EMBL" id="CAE4588077.1"/>
    </source>
</evidence>
<organism evidence="10">
    <name type="scientific">Alexandrium monilatum</name>
    <dbReference type="NCBI Taxonomy" id="311494"/>
    <lineage>
        <taxon>Eukaryota</taxon>
        <taxon>Sar</taxon>
        <taxon>Alveolata</taxon>
        <taxon>Dinophyceae</taxon>
        <taxon>Gonyaulacales</taxon>
        <taxon>Pyrocystaceae</taxon>
        <taxon>Alexandrium</taxon>
    </lineage>
</organism>